<organism evidence="2 3">
    <name type="scientific">Leifsonia shinshuensis</name>
    <dbReference type="NCBI Taxonomy" id="150026"/>
    <lineage>
        <taxon>Bacteria</taxon>
        <taxon>Bacillati</taxon>
        <taxon>Actinomycetota</taxon>
        <taxon>Actinomycetes</taxon>
        <taxon>Micrococcales</taxon>
        <taxon>Microbacteriaceae</taxon>
        <taxon>Leifsonia</taxon>
    </lineage>
</organism>
<feature type="domain" description="N-acetyltransferase" evidence="1">
    <location>
        <begin position="3"/>
        <end position="133"/>
    </location>
</feature>
<evidence type="ECO:0000259" key="1">
    <source>
        <dbReference type="PROSITE" id="PS51186"/>
    </source>
</evidence>
<reference evidence="3" key="1">
    <citation type="submission" date="2019-09" db="EMBL/GenBank/DDBJ databases">
        <title>Antimicrobial potential of Antarctic Bacteria.</title>
        <authorList>
            <person name="Benaud N."/>
            <person name="Edwards R.J."/>
            <person name="Ferrari B.C."/>
        </authorList>
    </citation>
    <scope>NUCLEOTIDE SEQUENCE [LARGE SCALE GENOMIC DNA]</scope>
    <source>
        <strain evidence="3">INR9</strain>
    </source>
</reference>
<protein>
    <submittedName>
        <fullName evidence="2">GNAT family N-acetyltransferase</fullName>
    </submittedName>
</protein>
<dbReference type="KEGG" id="lse:F1C12_05065"/>
<sequence length="152" mass="16408">MGAMLERCSPGDVDSLTAFLRQADLTLSGLDSPGVRLWVERAEDGSIVGSTGYELSADGAHALIRSVAVGADHRSGGRGTRLARYALGQATREGATRAWLFSHRSGPFWESLDFVRADRDELAAALSSTHQVALFRRTGQLAHEVAWSRRLG</sequence>
<gene>
    <name evidence="2" type="ORF">F1C12_05065</name>
</gene>
<name>A0A7G6Y7U1_9MICO</name>
<dbReference type="GO" id="GO:0016747">
    <property type="term" value="F:acyltransferase activity, transferring groups other than amino-acyl groups"/>
    <property type="evidence" value="ECO:0007669"/>
    <property type="project" value="InterPro"/>
</dbReference>
<dbReference type="InterPro" id="IPR000182">
    <property type="entry name" value="GNAT_dom"/>
</dbReference>
<dbReference type="SUPFAM" id="SSF55729">
    <property type="entry name" value="Acyl-CoA N-acyltransferases (Nat)"/>
    <property type="match status" value="1"/>
</dbReference>
<dbReference type="InterPro" id="IPR016181">
    <property type="entry name" value="Acyl_CoA_acyltransferase"/>
</dbReference>
<evidence type="ECO:0000313" key="3">
    <source>
        <dbReference type="Proteomes" id="UP000515511"/>
    </source>
</evidence>
<keyword evidence="2" id="KW-0808">Transferase</keyword>
<dbReference type="PROSITE" id="PS51186">
    <property type="entry name" value="GNAT"/>
    <property type="match status" value="1"/>
</dbReference>
<dbReference type="CDD" id="cd04301">
    <property type="entry name" value="NAT_SF"/>
    <property type="match status" value="1"/>
</dbReference>
<dbReference type="Pfam" id="PF00583">
    <property type="entry name" value="Acetyltransf_1"/>
    <property type="match status" value="1"/>
</dbReference>
<evidence type="ECO:0000313" key="2">
    <source>
        <dbReference type="EMBL" id="QNE34556.1"/>
    </source>
</evidence>
<accession>A0A7G6Y7U1</accession>
<proteinExistence type="predicted"/>
<dbReference type="AlphaFoldDB" id="A0A7G6Y7U1"/>
<dbReference type="EMBL" id="CP043641">
    <property type="protein sequence ID" value="QNE34556.1"/>
    <property type="molecule type" value="Genomic_DNA"/>
</dbReference>
<dbReference type="Proteomes" id="UP000515511">
    <property type="component" value="Chromosome"/>
</dbReference>
<dbReference type="Gene3D" id="3.40.630.30">
    <property type="match status" value="1"/>
</dbReference>